<evidence type="ECO:0000313" key="2">
    <source>
        <dbReference type="Proteomes" id="UP001056120"/>
    </source>
</evidence>
<evidence type="ECO:0000313" key="1">
    <source>
        <dbReference type="EMBL" id="KAI3822990.1"/>
    </source>
</evidence>
<sequence length="412" mass="45663">MWYATPQSPYPNIPSLRHRKMQPSAAAATVGSPYSTSRIAFLSRLLATDISAFKTTPLKWNSANNLFICRNSLTPKNPLPSFSTPKASLSGDNSKTQLIDLIDDDQDVVRQARRSADWKAARAHLENGIVYQGRVEGSNGGGLLIRFYSLVGFLPYPQLSPSHSCKEPDKTIQEIAKALTGSLISVKVIHAEEEKRKLIFSEKEAAWSKYSNSVKVGNVYQAKVGSVEDYGAFAHLRFPDGLYHLTGLVHVSEVSWDLVQDVRDILNEGDDVKVKVIGVDRNKSRITLSIKQLEEDPLLETLEKVIPLDGSTDSSSDSTTDYAIVPLPGLETIIEELQREDGIIDIKITRQGFEKRVVSQDLQLWLSNAPPNGNQFTLLARAGRQVQEIQLVTSLDQDGIKSALQRVLERVP</sequence>
<accession>A0ACB9JSH5</accession>
<protein>
    <submittedName>
        <fullName evidence="1">Uncharacterized protein</fullName>
    </submittedName>
</protein>
<organism evidence="1 2">
    <name type="scientific">Smallanthus sonchifolius</name>
    <dbReference type="NCBI Taxonomy" id="185202"/>
    <lineage>
        <taxon>Eukaryota</taxon>
        <taxon>Viridiplantae</taxon>
        <taxon>Streptophyta</taxon>
        <taxon>Embryophyta</taxon>
        <taxon>Tracheophyta</taxon>
        <taxon>Spermatophyta</taxon>
        <taxon>Magnoliopsida</taxon>
        <taxon>eudicotyledons</taxon>
        <taxon>Gunneridae</taxon>
        <taxon>Pentapetalae</taxon>
        <taxon>asterids</taxon>
        <taxon>campanulids</taxon>
        <taxon>Asterales</taxon>
        <taxon>Asteraceae</taxon>
        <taxon>Asteroideae</taxon>
        <taxon>Heliantheae alliance</taxon>
        <taxon>Millerieae</taxon>
        <taxon>Smallanthus</taxon>
    </lineage>
</organism>
<reference evidence="2" key="1">
    <citation type="journal article" date="2022" name="Mol. Ecol. Resour.">
        <title>The genomes of chicory, endive, great burdock and yacon provide insights into Asteraceae palaeo-polyploidization history and plant inulin production.</title>
        <authorList>
            <person name="Fan W."/>
            <person name="Wang S."/>
            <person name="Wang H."/>
            <person name="Wang A."/>
            <person name="Jiang F."/>
            <person name="Liu H."/>
            <person name="Zhao H."/>
            <person name="Xu D."/>
            <person name="Zhang Y."/>
        </authorList>
    </citation>
    <scope>NUCLEOTIDE SEQUENCE [LARGE SCALE GENOMIC DNA]</scope>
    <source>
        <strain evidence="2">cv. Yunnan</strain>
    </source>
</reference>
<dbReference type="Proteomes" id="UP001056120">
    <property type="component" value="Linkage Group LG03"/>
</dbReference>
<dbReference type="EMBL" id="CM042020">
    <property type="protein sequence ID" value="KAI3822990.1"/>
    <property type="molecule type" value="Genomic_DNA"/>
</dbReference>
<keyword evidence="2" id="KW-1185">Reference proteome</keyword>
<name>A0ACB9JSH5_9ASTR</name>
<reference evidence="1 2" key="2">
    <citation type="journal article" date="2022" name="Mol. Ecol. Resour.">
        <title>The genomes of chicory, endive, great burdock and yacon provide insights into Asteraceae paleo-polyploidization history and plant inulin production.</title>
        <authorList>
            <person name="Fan W."/>
            <person name="Wang S."/>
            <person name="Wang H."/>
            <person name="Wang A."/>
            <person name="Jiang F."/>
            <person name="Liu H."/>
            <person name="Zhao H."/>
            <person name="Xu D."/>
            <person name="Zhang Y."/>
        </authorList>
    </citation>
    <scope>NUCLEOTIDE SEQUENCE [LARGE SCALE GENOMIC DNA]</scope>
    <source>
        <strain evidence="2">cv. Yunnan</strain>
        <tissue evidence="1">Leaves</tissue>
    </source>
</reference>
<gene>
    <name evidence="1" type="ORF">L1987_10593</name>
</gene>
<proteinExistence type="predicted"/>
<comment type="caution">
    <text evidence="1">The sequence shown here is derived from an EMBL/GenBank/DDBJ whole genome shotgun (WGS) entry which is preliminary data.</text>
</comment>